<sequence>MIPAIVNADSPYSTAARAPLAVITVTYSPGEHLSHLIHSLDAASSERVHLICADNGSTDGVPERAAAEHDNVEFFSTGGNIGYGAAINAAVAALSERREANAVRGDYFLIVNPDVEFGPGSIDELISCIDAAPQAGAAGPRIEEADGSAYPSAREVPGLTTGIGHALLYDVWPANPFSRAYRANANMHVQRTAGWLSGACLLVRWDAFDAIGGFDERYFMYLEDIDFGDRLSRAGWTNLYCPSSVILHDQGHVAGKYRKLTVPAHHGSAYRFQRDRHPHAWQAPLRWALWLGLKVRGAFQLGLRKPAKTGDVKRAREKGQG</sequence>
<gene>
    <name evidence="2" type="ORF">HMA55_10385</name>
</gene>
<comment type="caution">
    <text evidence="2">The sequence shown here is derived from an EMBL/GenBank/DDBJ whole genome shotgun (WGS) entry which is preliminary data.</text>
</comment>
<name>A0A7H0KB70_9CORY</name>
<proteinExistence type="predicted"/>
<dbReference type="SUPFAM" id="SSF53448">
    <property type="entry name" value="Nucleotide-diphospho-sugar transferases"/>
    <property type="match status" value="1"/>
</dbReference>
<keyword evidence="3" id="KW-1185">Reference proteome</keyword>
<dbReference type="PANTHER" id="PTHR43179:SF7">
    <property type="entry name" value="RHAMNOSYLTRANSFERASE WBBL"/>
    <property type="match status" value="1"/>
</dbReference>
<dbReference type="InterPro" id="IPR001173">
    <property type="entry name" value="Glyco_trans_2-like"/>
</dbReference>
<dbReference type="Gene3D" id="3.90.550.10">
    <property type="entry name" value="Spore Coat Polysaccharide Biosynthesis Protein SpsA, Chain A"/>
    <property type="match status" value="1"/>
</dbReference>
<feature type="domain" description="Glycosyltransferase 2-like" evidence="1">
    <location>
        <begin position="22"/>
        <end position="169"/>
    </location>
</feature>
<dbReference type="GO" id="GO:0016740">
    <property type="term" value="F:transferase activity"/>
    <property type="evidence" value="ECO:0007669"/>
    <property type="project" value="UniProtKB-KW"/>
</dbReference>
<reference evidence="2 3" key="1">
    <citation type="submission" date="2020-05" db="EMBL/GenBank/DDBJ databases">
        <title>Descriptions of Corynebacterium xxxx sp. nov., Corynebacterium yyyy sp. nov. and Corynebacterium zzzz sp. nov.</title>
        <authorList>
            <person name="Zhang G."/>
        </authorList>
    </citation>
    <scope>NUCLEOTIDE SEQUENCE [LARGE SCALE GENOMIC DNA]</scope>
    <source>
        <strain evidence="3">zg-913</strain>
    </source>
</reference>
<organism evidence="2 3">
    <name type="scientific">Corynebacterium wankanglinii</name>
    <dbReference type="NCBI Taxonomy" id="2735136"/>
    <lineage>
        <taxon>Bacteria</taxon>
        <taxon>Bacillati</taxon>
        <taxon>Actinomycetota</taxon>
        <taxon>Actinomycetes</taxon>
        <taxon>Mycobacteriales</taxon>
        <taxon>Corynebacteriaceae</taxon>
        <taxon>Corynebacterium</taxon>
    </lineage>
</organism>
<accession>A0A7H0KB70</accession>
<evidence type="ECO:0000259" key="1">
    <source>
        <dbReference type="Pfam" id="PF00535"/>
    </source>
</evidence>
<dbReference type="RefSeq" id="WP_181192978.1">
    <property type="nucleotide sequence ID" value="NZ_JABFED010000009.1"/>
</dbReference>
<protein>
    <submittedName>
        <fullName evidence="2">Glycosyltransferase family 2 protein</fullName>
    </submittedName>
</protein>
<keyword evidence="2" id="KW-0808">Transferase</keyword>
<dbReference type="PANTHER" id="PTHR43179">
    <property type="entry name" value="RHAMNOSYLTRANSFERASE WBBL"/>
    <property type="match status" value="1"/>
</dbReference>
<dbReference type="AlphaFoldDB" id="A0A7H0KB70"/>
<dbReference type="Pfam" id="PF00535">
    <property type="entry name" value="Glycos_transf_2"/>
    <property type="match status" value="1"/>
</dbReference>
<dbReference type="EMBL" id="JABFED010000009">
    <property type="protein sequence ID" value="MBA1838284.1"/>
    <property type="molecule type" value="Genomic_DNA"/>
</dbReference>
<evidence type="ECO:0000313" key="2">
    <source>
        <dbReference type="EMBL" id="MBA1838284.1"/>
    </source>
</evidence>
<evidence type="ECO:0000313" key="3">
    <source>
        <dbReference type="Proteomes" id="UP000577408"/>
    </source>
</evidence>
<dbReference type="InterPro" id="IPR029044">
    <property type="entry name" value="Nucleotide-diphossugar_trans"/>
</dbReference>
<dbReference type="CDD" id="cd04186">
    <property type="entry name" value="GT_2_like_c"/>
    <property type="match status" value="1"/>
</dbReference>
<dbReference type="Proteomes" id="UP000577408">
    <property type="component" value="Unassembled WGS sequence"/>
</dbReference>